<sequence>MDIKDPFATPNLLMAVLAYSEHVGENLHEGPIIGLKKT</sequence>
<reference evidence="1" key="1">
    <citation type="submission" date="2018-05" db="EMBL/GenBank/DDBJ databases">
        <authorList>
            <person name="Lanie J.A."/>
            <person name="Ng W.-L."/>
            <person name="Kazmierczak K.M."/>
            <person name="Andrzejewski T.M."/>
            <person name="Davidsen T.M."/>
            <person name="Wayne K.J."/>
            <person name="Tettelin H."/>
            <person name="Glass J.I."/>
            <person name="Rusch D."/>
            <person name="Podicherti R."/>
            <person name="Tsui H.-C.T."/>
            <person name="Winkler M.E."/>
        </authorList>
    </citation>
    <scope>NUCLEOTIDE SEQUENCE</scope>
</reference>
<accession>A0A382WHN3</accession>
<dbReference type="EMBL" id="UINC01159925">
    <property type="protein sequence ID" value="SVD58282.1"/>
    <property type="molecule type" value="Genomic_DNA"/>
</dbReference>
<dbReference type="AlphaFoldDB" id="A0A382WHN3"/>
<evidence type="ECO:0000313" key="1">
    <source>
        <dbReference type="EMBL" id="SVD58282.1"/>
    </source>
</evidence>
<protein>
    <submittedName>
        <fullName evidence="1">Uncharacterized protein</fullName>
    </submittedName>
</protein>
<organism evidence="1">
    <name type="scientific">marine metagenome</name>
    <dbReference type="NCBI Taxonomy" id="408172"/>
    <lineage>
        <taxon>unclassified sequences</taxon>
        <taxon>metagenomes</taxon>
        <taxon>ecological metagenomes</taxon>
    </lineage>
</organism>
<name>A0A382WHN3_9ZZZZ</name>
<gene>
    <name evidence="1" type="ORF">METZ01_LOCUS411136</name>
</gene>
<proteinExistence type="predicted"/>